<protein>
    <recommendedName>
        <fullName evidence="9">Mg-protoporphyrin IX chelatase</fullName>
        <ecNumber evidence="9">6.6.1.1</ecNumber>
    </recommendedName>
</protein>
<comment type="subcellular location">
    <subcellularLocation>
        <location evidence="9">Plastid</location>
        <location evidence="9">Chloroplast</location>
    </subcellularLocation>
</comment>
<dbReference type="InterPro" id="IPR041628">
    <property type="entry name" value="ChlI/MoxR_AAA_lid"/>
</dbReference>
<dbReference type="SMART" id="SM00327">
    <property type="entry name" value="VWA"/>
    <property type="match status" value="1"/>
</dbReference>
<comment type="function">
    <text evidence="9">Involved in chlorophyll biosynthesis. Catalyzes the insertion of magnesium ion into protoporphyrin IX to yield Mg-protoporphyrin IX.</text>
</comment>
<feature type="coiled-coil region" evidence="10">
    <location>
        <begin position="233"/>
        <end position="260"/>
    </location>
</feature>
<dbReference type="GeneID" id="7445876"/>
<comment type="similarity">
    <text evidence="2 9">Belongs to the Mg-chelatase subunits D/I family.</text>
</comment>
<keyword evidence="14" id="KW-1185">Reference proteome</keyword>
<dbReference type="GO" id="GO:0016851">
    <property type="term" value="F:magnesium chelatase activity"/>
    <property type="evidence" value="ECO:0007669"/>
    <property type="project" value="UniProtKB-UniRule"/>
</dbReference>
<dbReference type="PANTHER" id="PTHR43473">
    <property type="entry name" value="MAGNESIUM-CHELATASE SUBUNIT CHLD, CHLOROPLASTIC"/>
    <property type="match status" value="1"/>
</dbReference>
<evidence type="ECO:0000313" key="14">
    <source>
        <dbReference type="Proteomes" id="UP000001449"/>
    </source>
</evidence>
<evidence type="ECO:0000256" key="11">
    <source>
        <dbReference type="SAM" id="MobiDB-lite"/>
    </source>
</evidence>
<dbReference type="Pfam" id="PF17863">
    <property type="entry name" value="AAA_lid_2"/>
    <property type="match status" value="1"/>
</dbReference>
<dbReference type="GO" id="GO:0005524">
    <property type="term" value="F:ATP binding"/>
    <property type="evidence" value="ECO:0007669"/>
    <property type="project" value="UniProtKB-UniRule"/>
</dbReference>
<dbReference type="PANTHER" id="PTHR43473:SF2">
    <property type="entry name" value="MAGNESIUM-CHELATASE SUBUNIT CHLD, CHLOROPLASTIC"/>
    <property type="match status" value="1"/>
</dbReference>
<dbReference type="OMA" id="NRICAAR"/>
<gene>
    <name evidence="13" type="ORF">THAPSDRAFT_661</name>
</gene>
<dbReference type="PaxDb" id="35128-Thaps661"/>
<dbReference type="Pfam" id="PF13519">
    <property type="entry name" value="VWA_2"/>
    <property type="match status" value="1"/>
</dbReference>
<comment type="pathway">
    <text evidence="1 9">Porphyrin-containing compound metabolism; chlorophyll biosynthesis.</text>
</comment>
<dbReference type="UniPathway" id="UPA00668"/>
<dbReference type="NCBIfam" id="TIGR02031">
    <property type="entry name" value="BchD-ChlD"/>
    <property type="match status" value="1"/>
</dbReference>
<feature type="region of interest" description="Disordered" evidence="11">
    <location>
        <begin position="324"/>
        <end position="371"/>
    </location>
</feature>
<dbReference type="Gene3D" id="1.10.8.80">
    <property type="entry name" value="Magnesium chelatase subunit I, C-Terminal domain"/>
    <property type="match status" value="1"/>
</dbReference>
<dbReference type="InterPro" id="IPR003593">
    <property type="entry name" value="AAA+_ATPase"/>
</dbReference>
<evidence type="ECO:0000256" key="8">
    <source>
        <dbReference type="ARBA" id="ARBA00048693"/>
    </source>
</evidence>
<reference evidence="13 14" key="1">
    <citation type="journal article" date="2004" name="Science">
        <title>The genome of the diatom Thalassiosira pseudonana: ecology, evolution, and metabolism.</title>
        <authorList>
            <person name="Armbrust E.V."/>
            <person name="Berges J.A."/>
            <person name="Bowler C."/>
            <person name="Green B.R."/>
            <person name="Martinez D."/>
            <person name="Putnam N.H."/>
            <person name="Zhou S."/>
            <person name="Allen A.E."/>
            <person name="Apt K.E."/>
            <person name="Bechner M."/>
            <person name="Brzezinski M.A."/>
            <person name="Chaal B.K."/>
            <person name="Chiovitti A."/>
            <person name="Davis A.K."/>
            <person name="Demarest M.S."/>
            <person name="Detter J.C."/>
            <person name="Glavina T."/>
            <person name="Goodstein D."/>
            <person name="Hadi M.Z."/>
            <person name="Hellsten U."/>
            <person name="Hildebrand M."/>
            <person name="Jenkins B.D."/>
            <person name="Jurka J."/>
            <person name="Kapitonov V.V."/>
            <person name="Kroger N."/>
            <person name="Lau W.W."/>
            <person name="Lane T.W."/>
            <person name="Larimer F.W."/>
            <person name="Lippmeier J.C."/>
            <person name="Lucas S."/>
            <person name="Medina M."/>
            <person name="Montsant A."/>
            <person name="Obornik M."/>
            <person name="Parker M.S."/>
            <person name="Palenik B."/>
            <person name="Pazour G.J."/>
            <person name="Richardson P.M."/>
            <person name="Rynearson T.A."/>
            <person name="Saito M.A."/>
            <person name="Schwartz D.C."/>
            <person name="Thamatrakoln K."/>
            <person name="Valentin K."/>
            <person name="Vardi A."/>
            <person name="Wilkerson F.P."/>
            <person name="Rokhsar D.S."/>
        </authorList>
    </citation>
    <scope>NUCLEOTIDE SEQUENCE [LARGE SCALE GENOMIC DNA]</scope>
    <source>
        <strain evidence="13 14">CCMP1335</strain>
    </source>
</reference>
<evidence type="ECO:0000256" key="5">
    <source>
        <dbReference type="ARBA" id="ARBA00022741"/>
    </source>
</evidence>
<evidence type="ECO:0000259" key="12">
    <source>
        <dbReference type="PROSITE" id="PS50234"/>
    </source>
</evidence>
<keyword evidence="4 9" id="KW-0436">Ligase</keyword>
<dbReference type="InterPro" id="IPR027417">
    <property type="entry name" value="P-loop_NTPase"/>
</dbReference>
<accession>B8C9C8</accession>
<dbReference type="Gene3D" id="3.40.50.410">
    <property type="entry name" value="von Willebrand factor, type A domain"/>
    <property type="match status" value="1"/>
</dbReference>
<dbReference type="InterPro" id="IPR002035">
    <property type="entry name" value="VWF_A"/>
</dbReference>
<evidence type="ECO:0000256" key="2">
    <source>
        <dbReference type="ARBA" id="ARBA00005799"/>
    </source>
</evidence>
<keyword evidence="9" id="KW-0934">Plastid</keyword>
<dbReference type="SMART" id="SM00382">
    <property type="entry name" value="AAA"/>
    <property type="match status" value="1"/>
</dbReference>
<dbReference type="RefSeq" id="XP_002292830.1">
    <property type="nucleotide sequence ID" value="XM_002292794.1"/>
</dbReference>
<keyword evidence="10" id="KW-0175">Coiled coil</keyword>
<dbReference type="STRING" id="35128.B8C9C8"/>
<evidence type="ECO:0000256" key="9">
    <source>
        <dbReference type="RuleBase" id="RU362087"/>
    </source>
</evidence>
<dbReference type="SUPFAM" id="SSF53300">
    <property type="entry name" value="vWA-like"/>
    <property type="match status" value="1"/>
</dbReference>
<name>B8C9C8_THAPS</name>
<evidence type="ECO:0000256" key="6">
    <source>
        <dbReference type="ARBA" id="ARBA00022840"/>
    </source>
</evidence>
<keyword evidence="5 9" id="KW-0547">Nucleotide-binding</keyword>
<dbReference type="Proteomes" id="UP000001449">
    <property type="component" value="Chromosome 10"/>
</dbReference>
<dbReference type="CDD" id="cd01451">
    <property type="entry name" value="vWA_Magnesium_chelatase"/>
    <property type="match status" value="1"/>
</dbReference>
<dbReference type="SUPFAM" id="SSF52540">
    <property type="entry name" value="P-loop containing nucleoside triphosphate hydrolases"/>
    <property type="match status" value="1"/>
</dbReference>
<sequence length="689" mass="75742">MIIDQQEIKHALLLSAVNPQSVGVLISGGRGTAKSVLARSMQQIVPSHIHRIKGNEYNVDPKGRHGIDSFLLEQINENDDMSLESLQTELVPTPFVQIPLGVLEDSLIGTVDLEQSLETGEAKFSPGLLAKAHRGILYVDEINLLDDEVADILIKVLSDGYVNVEREGLSVKYPCRPLMIATFNPQEGEMREHLLDRFAIALSADAIPLSIQERVMVVDNVINFSGGLQEQASVEAEKRLRQAEVDEQNLRTQVELARLQLPKVNITRAQIQYLCEEATRGGCEGQRAEVFATEIAKASAALDGRDDVNSKDLQAAVILAILPRTLSKETPPPPSEGEPIPDSDSDTDKETKEETQDEISTEDSEDKEVQEDQPLAIPEEFMFGVKSVHIDSALLKFSRWTRKGRGGKRAKIFSLLRGRFVKAIFPKGKKARLAVGATLRAAAPFQKARRERAVGTKYEGRKVIIRKEDFRIKRMSRKAGTLVIFLVDASGSMALNRMNAAKGAAISLLSEAYKSRDKISLIAFHGEQAEVLVPPTRSIALTKHRLEAMPCGGGSPLAHGLTLAVRTGLNTMKVKQDVGRVCIVCITDGRANIPLELSLDNKFTPSTDPDSTEGMPSRKFLKDEVLACSRKLSSLADFDFVCIDTEDVFVRTGIAKEMAQVAQGKYHHLDSADSAAVTQITQQKLREVN</sequence>
<dbReference type="InParanoid" id="B8C9C8"/>
<keyword evidence="6 9" id="KW-0067">ATP-binding</keyword>
<proteinExistence type="inferred from homology"/>
<evidence type="ECO:0000256" key="10">
    <source>
        <dbReference type="SAM" id="Coils"/>
    </source>
</evidence>
<dbReference type="PROSITE" id="PS50234">
    <property type="entry name" value="VWFA"/>
    <property type="match status" value="1"/>
</dbReference>
<keyword evidence="3 9" id="KW-0602">Photosynthesis</keyword>
<dbReference type="AlphaFoldDB" id="B8C9C8"/>
<evidence type="ECO:0000256" key="3">
    <source>
        <dbReference type="ARBA" id="ARBA00022531"/>
    </source>
</evidence>
<comment type="catalytic activity">
    <reaction evidence="8 9">
        <text>protoporphyrin IX + Mg(2+) + ATP + H2O = Mg-protoporphyrin IX + ADP + phosphate + 3 H(+)</text>
        <dbReference type="Rhea" id="RHEA:13961"/>
        <dbReference type="ChEBI" id="CHEBI:15377"/>
        <dbReference type="ChEBI" id="CHEBI:15378"/>
        <dbReference type="ChEBI" id="CHEBI:18420"/>
        <dbReference type="ChEBI" id="CHEBI:30616"/>
        <dbReference type="ChEBI" id="CHEBI:43474"/>
        <dbReference type="ChEBI" id="CHEBI:57306"/>
        <dbReference type="ChEBI" id="CHEBI:60492"/>
        <dbReference type="ChEBI" id="CHEBI:456216"/>
        <dbReference type="EC" id="6.6.1.1"/>
    </reaction>
</comment>
<dbReference type="Gene3D" id="3.40.50.300">
    <property type="entry name" value="P-loop containing nucleotide triphosphate hydrolases"/>
    <property type="match status" value="1"/>
</dbReference>
<reference evidence="13 14" key="2">
    <citation type="journal article" date="2008" name="Nature">
        <title>The Phaeodactylum genome reveals the evolutionary history of diatom genomes.</title>
        <authorList>
            <person name="Bowler C."/>
            <person name="Allen A.E."/>
            <person name="Badger J.H."/>
            <person name="Grimwood J."/>
            <person name="Jabbari K."/>
            <person name="Kuo A."/>
            <person name="Maheswari U."/>
            <person name="Martens C."/>
            <person name="Maumus F."/>
            <person name="Otillar R.P."/>
            <person name="Rayko E."/>
            <person name="Salamov A."/>
            <person name="Vandepoele K."/>
            <person name="Beszteri B."/>
            <person name="Gruber A."/>
            <person name="Heijde M."/>
            <person name="Katinka M."/>
            <person name="Mock T."/>
            <person name="Valentin K."/>
            <person name="Verret F."/>
            <person name="Berges J.A."/>
            <person name="Brownlee C."/>
            <person name="Cadoret J.P."/>
            <person name="Chiovitti A."/>
            <person name="Choi C.J."/>
            <person name="Coesel S."/>
            <person name="De Martino A."/>
            <person name="Detter J.C."/>
            <person name="Durkin C."/>
            <person name="Falciatore A."/>
            <person name="Fournet J."/>
            <person name="Haruta M."/>
            <person name="Huysman M.J."/>
            <person name="Jenkins B.D."/>
            <person name="Jiroutova K."/>
            <person name="Jorgensen R.E."/>
            <person name="Joubert Y."/>
            <person name="Kaplan A."/>
            <person name="Kroger N."/>
            <person name="Kroth P.G."/>
            <person name="La Roche J."/>
            <person name="Lindquist E."/>
            <person name="Lommer M."/>
            <person name="Martin-Jezequel V."/>
            <person name="Lopez P.J."/>
            <person name="Lucas S."/>
            <person name="Mangogna M."/>
            <person name="McGinnis K."/>
            <person name="Medlin L.K."/>
            <person name="Montsant A."/>
            <person name="Oudot-Le Secq M.P."/>
            <person name="Napoli C."/>
            <person name="Obornik M."/>
            <person name="Parker M.S."/>
            <person name="Petit J.L."/>
            <person name="Porcel B.M."/>
            <person name="Poulsen N."/>
            <person name="Robison M."/>
            <person name="Rychlewski L."/>
            <person name="Rynearson T.A."/>
            <person name="Schmutz J."/>
            <person name="Shapiro H."/>
            <person name="Siaut M."/>
            <person name="Stanley M."/>
            <person name="Sussman M.R."/>
            <person name="Taylor A.R."/>
            <person name="Vardi A."/>
            <person name="von Dassow P."/>
            <person name="Vyverman W."/>
            <person name="Willis A."/>
            <person name="Wyrwicz L.S."/>
            <person name="Rokhsar D.S."/>
            <person name="Weissenbach J."/>
            <person name="Armbrust E.V."/>
            <person name="Green B.R."/>
            <person name="Van de Peer Y."/>
            <person name="Grigoriev I.V."/>
        </authorList>
    </citation>
    <scope>NUCLEOTIDE SEQUENCE [LARGE SCALE GENOMIC DNA]</scope>
    <source>
        <strain evidence="13 14">CCMP1335</strain>
    </source>
</reference>
<evidence type="ECO:0000256" key="7">
    <source>
        <dbReference type="ARBA" id="ARBA00023171"/>
    </source>
</evidence>
<feature type="compositionally biased region" description="Acidic residues" evidence="11">
    <location>
        <begin position="355"/>
        <end position="371"/>
    </location>
</feature>
<dbReference type="GO" id="GO:0009507">
    <property type="term" value="C:chloroplast"/>
    <property type="evidence" value="ECO:0007669"/>
    <property type="project" value="UniProtKB-SubCell"/>
</dbReference>
<dbReference type="InterPro" id="IPR041702">
    <property type="entry name" value="BchD/ChlD_VWA"/>
</dbReference>
<evidence type="ECO:0000256" key="1">
    <source>
        <dbReference type="ARBA" id="ARBA00005173"/>
    </source>
</evidence>
<organism evidence="13 14">
    <name type="scientific">Thalassiosira pseudonana</name>
    <name type="common">Marine diatom</name>
    <name type="synonym">Cyclotella nana</name>
    <dbReference type="NCBI Taxonomy" id="35128"/>
    <lineage>
        <taxon>Eukaryota</taxon>
        <taxon>Sar</taxon>
        <taxon>Stramenopiles</taxon>
        <taxon>Ochrophyta</taxon>
        <taxon>Bacillariophyta</taxon>
        <taxon>Coscinodiscophyceae</taxon>
        <taxon>Thalassiosirophycidae</taxon>
        <taxon>Thalassiosirales</taxon>
        <taxon>Thalassiosiraceae</taxon>
        <taxon>Thalassiosira</taxon>
    </lineage>
</organism>
<dbReference type="GO" id="GO:0015979">
    <property type="term" value="P:photosynthesis"/>
    <property type="evidence" value="ECO:0007669"/>
    <property type="project" value="UniProtKB-UniRule"/>
</dbReference>
<dbReference type="Pfam" id="PF01078">
    <property type="entry name" value="Mg_chelatase"/>
    <property type="match status" value="1"/>
</dbReference>
<feature type="domain" description="VWFA" evidence="12">
    <location>
        <begin position="482"/>
        <end position="685"/>
    </location>
</feature>
<dbReference type="EMBL" id="CM000646">
    <property type="protein sequence ID" value="EED90026.1"/>
    <property type="molecule type" value="Genomic_DNA"/>
</dbReference>
<dbReference type="HOGENOM" id="CLU_016684_6_2_1"/>
<dbReference type="InterPro" id="IPR000523">
    <property type="entry name" value="Mg_chelatse_chII-like_cat_dom"/>
</dbReference>
<evidence type="ECO:0000313" key="13">
    <source>
        <dbReference type="EMBL" id="EED90026.1"/>
    </source>
</evidence>
<evidence type="ECO:0000256" key="4">
    <source>
        <dbReference type="ARBA" id="ARBA00022598"/>
    </source>
</evidence>
<keyword evidence="9" id="KW-0150">Chloroplast</keyword>
<dbReference type="InterPro" id="IPR011776">
    <property type="entry name" value="Mg_chelatase_ATPase-dsu"/>
</dbReference>
<dbReference type="eggNOG" id="ENOG502QU3C">
    <property type="taxonomic scope" value="Eukaryota"/>
</dbReference>
<dbReference type="EC" id="6.6.1.1" evidence="9"/>
<dbReference type="KEGG" id="tps:THAPSDRAFT_661"/>
<dbReference type="InterPro" id="IPR036465">
    <property type="entry name" value="vWFA_dom_sf"/>
</dbReference>
<dbReference type="GO" id="GO:0015995">
    <property type="term" value="P:chlorophyll biosynthetic process"/>
    <property type="evidence" value="ECO:0007669"/>
    <property type="project" value="UniProtKB-UniPathway"/>
</dbReference>
<keyword evidence="7 9" id="KW-0149">Chlorophyll biosynthesis</keyword>